<dbReference type="EMBL" id="CP002102">
    <property type="protein sequence ID" value="ADL01645.1"/>
    <property type="molecule type" value="Genomic_DNA"/>
</dbReference>
<name>D9QK60_BRESC</name>
<dbReference type="InterPro" id="IPR008971">
    <property type="entry name" value="HSP40/DnaJ_pept-bd"/>
</dbReference>
<feature type="domain" description="Chaperone DnaJ C-terminal" evidence="1">
    <location>
        <begin position="100"/>
        <end position="211"/>
    </location>
</feature>
<dbReference type="InterPro" id="IPR036869">
    <property type="entry name" value="J_dom_sf"/>
</dbReference>
<reference evidence="3" key="1">
    <citation type="journal article" date="2011" name="J. Bacteriol.">
        <title>Genome sequences of eight morphologically diverse alphaproteobacteria.</title>
        <authorList>
            <consortium name="US DOE Joint Genome Institute"/>
            <person name="Brown P.J."/>
            <person name="Kysela D.T."/>
            <person name="Buechlein A."/>
            <person name="Hemmerich C."/>
            <person name="Brun Y.V."/>
        </authorList>
    </citation>
    <scope>NUCLEOTIDE SEQUENCE [LARGE SCALE GENOMIC DNA]</scope>
    <source>
        <strain evidence="3">ATCC 15264 / DSM 4735 / LMG 14903 / NBRC 16000 / CB 81</strain>
    </source>
</reference>
<dbReference type="BioCyc" id="BSUB633149:G1GM8-2333-MONOMER"/>
<dbReference type="GO" id="GO:0051082">
    <property type="term" value="F:unfolded protein binding"/>
    <property type="evidence" value="ECO:0007669"/>
    <property type="project" value="InterPro"/>
</dbReference>
<keyword evidence="3" id="KW-1185">Reference proteome</keyword>
<dbReference type="OrthoDB" id="7170795at2"/>
<evidence type="ECO:0000313" key="2">
    <source>
        <dbReference type="EMBL" id="ADL01645.1"/>
    </source>
</evidence>
<protein>
    <submittedName>
        <fullName evidence="2">Chaperone DnaJ domain protein</fullName>
    </submittedName>
</protein>
<organism evidence="2 3">
    <name type="scientific">Brevundimonas subvibrioides (strain ATCC 15264 / DSM 4735 / LMG 14903 / NBRC 16000 / CB 81)</name>
    <name type="common">Caulobacter subvibrioides</name>
    <dbReference type="NCBI Taxonomy" id="633149"/>
    <lineage>
        <taxon>Bacteria</taxon>
        <taxon>Pseudomonadati</taxon>
        <taxon>Pseudomonadota</taxon>
        <taxon>Alphaproteobacteria</taxon>
        <taxon>Caulobacterales</taxon>
        <taxon>Caulobacteraceae</taxon>
        <taxon>Brevundimonas</taxon>
    </lineage>
</organism>
<dbReference type="Gene3D" id="2.60.260.20">
    <property type="entry name" value="Urease metallochaperone UreE, N-terminal domain"/>
    <property type="match status" value="1"/>
</dbReference>
<dbReference type="Pfam" id="PF01556">
    <property type="entry name" value="DnaJ_C"/>
    <property type="match status" value="1"/>
</dbReference>
<dbReference type="InterPro" id="IPR002939">
    <property type="entry name" value="DnaJ_C"/>
</dbReference>
<sequence length="239" mass="25470">MTSPGQTLNEAFAVLGLHGPTDQAEVARAFRMAVKGARPDLPAGDAERFRRVIAAYRLIQSRGGGHPALAAPVARPAALPVVGLTPLQALSGGDTTVRLGTRSLRVRAPAGMRTGEHLRLKKAADDGSDLYLPVLIRPTDGLAALGDDLHMRWGASPRVLTDGGRIEIDTHAGPRSAWLTPGLQSPIRLRLRDLGLPARGTHRAGHLFVTFFASEDAPSAAEDLLARFTRVWTPDRLAA</sequence>
<dbReference type="AlphaFoldDB" id="D9QK60"/>
<gene>
    <name evidence="2" type="ordered locus">Bresu_2335</name>
</gene>
<dbReference type="Proteomes" id="UP000002696">
    <property type="component" value="Chromosome"/>
</dbReference>
<dbReference type="InParanoid" id="D9QK60"/>
<dbReference type="eggNOG" id="COG2214">
    <property type="taxonomic scope" value="Bacteria"/>
</dbReference>
<dbReference type="STRING" id="633149.Bresu_2335"/>
<evidence type="ECO:0000313" key="3">
    <source>
        <dbReference type="Proteomes" id="UP000002696"/>
    </source>
</evidence>
<dbReference type="Gene3D" id="1.10.287.110">
    <property type="entry name" value="DnaJ domain"/>
    <property type="match status" value="1"/>
</dbReference>
<dbReference type="HOGENOM" id="CLU_1188233_0_0_5"/>
<dbReference type="GO" id="GO:0006457">
    <property type="term" value="P:protein folding"/>
    <property type="evidence" value="ECO:0007669"/>
    <property type="project" value="InterPro"/>
</dbReference>
<dbReference type="SUPFAM" id="SSF49493">
    <property type="entry name" value="HSP40/DnaJ peptide-binding domain"/>
    <property type="match status" value="1"/>
</dbReference>
<proteinExistence type="predicted"/>
<dbReference type="SUPFAM" id="SSF46565">
    <property type="entry name" value="Chaperone J-domain"/>
    <property type="match status" value="1"/>
</dbReference>
<evidence type="ECO:0000259" key="1">
    <source>
        <dbReference type="Pfam" id="PF01556"/>
    </source>
</evidence>
<dbReference type="RefSeq" id="WP_013269746.1">
    <property type="nucleotide sequence ID" value="NC_014375.1"/>
</dbReference>
<dbReference type="KEGG" id="bsb:Bresu_2335"/>
<accession>D9QK60</accession>
<dbReference type="eggNOG" id="COG0484">
    <property type="taxonomic scope" value="Bacteria"/>
</dbReference>